<dbReference type="SUPFAM" id="SSF63829">
    <property type="entry name" value="Calcium-dependent phosphotriesterase"/>
    <property type="match status" value="1"/>
</dbReference>
<dbReference type="PRINTS" id="PR01790">
    <property type="entry name" value="SMP30FAMILY"/>
</dbReference>
<feature type="binding site" evidence="15">
    <location>
        <position position="132"/>
    </location>
    <ligand>
        <name>substrate</name>
    </ligand>
</feature>
<feature type="binding site" evidence="15">
    <location>
        <position position="164"/>
    </location>
    <ligand>
        <name>a divalent metal cation</name>
        <dbReference type="ChEBI" id="CHEBI:60240"/>
    </ligand>
</feature>
<evidence type="ECO:0000256" key="2">
    <source>
        <dbReference type="ARBA" id="ARBA00001913"/>
    </source>
</evidence>
<evidence type="ECO:0000256" key="8">
    <source>
        <dbReference type="ARBA" id="ARBA00016808"/>
    </source>
</evidence>
<comment type="subcellular location">
    <subcellularLocation>
        <location evidence="5">Cytoplasm</location>
    </subcellularLocation>
</comment>
<dbReference type="AlphaFoldDB" id="A0A226EZR8"/>
<organism evidence="17 18">
    <name type="scientific">Folsomia candida</name>
    <name type="common">Springtail</name>
    <dbReference type="NCBI Taxonomy" id="158441"/>
    <lineage>
        <taxon>Eukaryota</taxon>
        <taxon>Metazoa</taxon>
        <taxon>Ecdysozoa</taxon>
        <taxon>Arthropoda</taxon>
        <taxon>Hexapoda</taxon>
        <taxon>Collembola</taxon>
        <taxon>Entomobryomorpha</taxon>
        <taxon>Isotomoidea</taxon>
        <taxon>Isotomidae</taxon>
        <taxon>Proisotominae</taxon>
        <taxon>Folsomia</taxon>
    </lineage>
</organism>
<dbReference type="FunFam" id="2.120.10.30:FF:000027">
    <property type="entry name" value="Regucalcin homologue"/>
    <property type="match status" value="1"/>
</dbReference>
<dbReference type="Gene3D" id="2.120.10.30">
    <property type="entry name" value="TolB, C-terminal domain"/>
    <property type="match status" value="1"/>
</dbReference>
<dbReference type="EC" id="3.1.1.17" evidence="7"/>
<evidence type="ECO:0000256" key="11">
    <source>
        <dbReference type="ARBA" id="ARBA00022801"/>
    </source>
</evidence>
<dbReference type="GO" id="GO:0004341">
    <property type="term" value="F:gluconolactonase activity"/>
    <property type="evidence" value="ECO:0007669"/>
    <property type="project" value="UniProtKB-EC"/>
</dbReference>
<dbReference type="GO" id="GO:0030234">
    <property type="term" value="F:enzyme regulator activity"/>
    <property type="evidence" value="ECO:0007669"/>
    <property type="project" value="InterPro"/>
</dbReference>
<feature type="binding site" evidence="15">
    <location>
        <position position="113"/>
    </location>
    <ligand>
        <name>substrate</name>
    </ligand>
</feature>
<comment type="caution">
    <text evidence="17">The sequence shown here is derived from an EMBL/GenBank/DDBJ whole genome shotgun (WGS) entry which is preliminary data.</text>
</comment>
<dbReference type="OrthoDB" id="423498at2759"/>
<dbReference type="InterPro" id="IPR013658">
    <property type="entry name" value="SGL"/>
</dbReference>
<dbReference type="GO" id="GO:0019853">
    <property type="term" value="P:L-ascorbic acid biosynthetic process"/>
    <property type="evidence" value="ECO:0007669"/>
    <property type="project" value="TreeGrafter"/>
</dbReference>
<dbReference type="EMBL" id="LNIX01000001">
    <property type="protein sequence ID" value="OXA62630.1"/>
    <property type="molecule type" value="Genomic_DNA"/>
</dbReference>
<evidence type="ECO:0000256" key="12">
    <source>
        <dbReference type="ARBA" id="ARBA00022837"/>
    </source>
</evidence>
<evidence type="ECO:0000259" key="16">
    <source>
        <dbReference type="Pfam" id="PF08450"/>
    </source>
</evidence>
<evidence type="ECO:0000256" key="3">
    <source>
        <dbReference type="ARBA" id="ARBA00001936"/>
    </source>
</evidence>
<comment type="cofactor">
    <cofactor evidence="2">
        <name>Ca(2+)</name>
        <dbReference type="ChEBI" id="CHEBI:29108"/>
    </cofactor>
</comment>
<dbReference type="InterPro" id="IPR011042">
    <property type="entry name" value="6-blade_b-propeller_TolB-like"/>
</dbReference>
<evidence type="ECO:0000256" key="10">
    <source>
        <dbReference type="ARBA" id="ARBA00022723"/>
    </source>
</evidence>
<evidence type="ECO:0000313" key="18">
    <source>
        <dbReference type="Proteomes" id="UP000198287"/>
    </source>
</evidence>
<feature type="active site" description="Proton donor/acceptor" evidence="14">
    <location>
        <position position="216"/>
    </location>
</feature>
<comment type="catalytic activity">
    <reaction evidence="1">
        <text>D-glucono-1,5-lactone + H2O = D-gluconate + H(+)</text>
        <dbReference type="Rhea" id="RHEA:10440"/>
        <dbReference type="ChEBI" id="CHEBI:15377"/>
        <dbReference type="ChEBI" id="CHEBI:15378"/>
        <dbReference type="ChEBI" id="CHEBI:16217"/>
        <dbReference type="ChEBI" id="CHEBI:18391"/>
        <dbReference type="EC" id="3.1.1.17"/>
    </reaction>
</comment>
<dbReference type="Proteomes" id="UP000198287">
    <property type="component" value="Unassembled WGS sequence"/>
</dbReference>
<dbReference type="STRING" id="158441.A0A226EZR8"/>
<evidence type="ECO:0000256" key="5">
    <source>
        <dbReference type="ARBA" id="ARBA00004496"/>
    </source>
</evidence>
<keyword evidence="11" id="KW-0378">Hydrolase</keyword>
<comment type="similarity">
    <text evidence="6">Belongs to the SMP-30/CGR1 family.</text>
</comment>
<dbReference type="GO" id="GO:0005509">
    <property type="term" value="F:calcium ion binding"/>
    <property type="evidence" value="ECO:0007669"/>
    <property type="project" value="InterPro"/>
</dbReference>
<comment type="cofactor">
    <cofactor evidence="15">
        <name>Zn(2+)</name>
        <dbReference type="ChEBI" id="CHEBI:29105"/>
    </cofactor>
    <text evidence="15">Binds 1 divalent metal cation per subunit.</text>
</comment>
<keyword evidence="18" id="KW-1185">Reference proteome</keyword>
<dbReference type="PRINTS" id="PR01791">
    <property type="entry name" value="REGUCALCIN"/>
</dbReference>
<keyword evidence="10 15" id="KW-0479">Metal-binding</keyword>
<evidence type="ECO:0000256" key="9">
    <source>
        <dbReference type="ARBA" id="ARBA00022490"/>
    </source>
</evidence>
<dbReference type="Pfam" id="PF08450">
    <property type="entry name" value="SGL"/>
    <property type="match status" value="1"/>
</dbReference>
<gene>
    <name evidence="17" type="ORF">Fcan01_01706</name>
</gene>
<evidence type="ECO:0000256" key="13">
    <source>
        <dbReference type="ARBA" id="ARBA00032464"/>
    </source>
</evidence>
<dbReference type="InterPro" id="IPR005511">
    <property type="entry name" value="SMP-30"/>
</dbReference>
<feature type="binding site" evidence="15">
    <location>
        <position position="111"/>
    </location>
    <ligand>
        <name>substrate</name>
    </ligand>
</feature>
<protein>
    <recommendedName>
        <fullName evidence="8">Regucalcin</fullName>
        <ecNumber evidence="7">3.1.1.17</ecNumber>
    </recommendedName>
    <alternativeName>
        <fullName evidence="13">Gluconolactonase</fullName>
    </alternativeName>
</protein>
<sequence>MSYKIEIAKGSLACALGEGPHWDAAKKELLYVDILGQGVLRYVPATQECYRVSIECGTVSLVVPVENNANQYLLGIGRTIQLMEWDGKSPKPTSLKILHTVDNEDDRIKNRFNDGKCDSQGRLYAGTMGYLEQSTLKLDDKKGTLYSIQGNKVNRHFGGIDISNGLAWSPDDKVMYYIDSFTYRVDAHDYDGKTGILSNPRPVFDLKAEGVVGVPDGMTIDADGNLWIALFDGGKVIHVDPISGKKIGEVKVPTGKVTSVAFGDPQLDTLYITTASKFRKDGTVEPEPGAGELYAVTNLGVKGLSAGYGYKGN</sequence>
<keyword evidence="15" id="KW-0862">Zinc</keyword>
<evidence type="ECO:0000256" key="6">
    <source>
        <dbReference type="ARBA" id="ARBA00008853"/>
    </source>
</evidence>
<keyword evidence="9" id="KW-0963">Cytoplasm</keyword>
<evidence type="ECO:0000256" key="15">
    <source>
        <dbReference type="PIRSR" id="PIRSR605511-2"/>
    </source>
</evidence>
<evidence type="ECO:0000256" key="14">
    <source>
        <dbReference type="PIRSR" id="PIRSR605511-1"/>
    </source>
</evidence>
<keyword evidence="12" id="KW-0106">Calcium</keyword>
<dbReference type="PANTHER" id="PTHR10907:SF66">
    <property type="entry name" value="MIP34848P1-RELATED"/>
    <property type="match status" value="1"/>
</dbReference>
<dbReference type="OMA" id="LWRCRAD"/>
<proteinExistence type="inferred from homology"/>
<dbReference type="InterPro" id="IPR008367">
    <property type="entry name" value="Regucalcin"/>
</dbReference>
<feature type="domain" description="SMP-30/Gluconolactonase/LRE-like region" evidence="16">
    <location>
        <begin position="16"/>
        <end position="275"/>
    </location>
</feature>
<evidence type="ECO:0000256" key="1">
    <source>
        <dbReference type="ARBA" id="ARBA00001589"/>
    </source>
</evidence>
<accession>A0A226EZR8</accession>
<comment type="cofactor">
    <cofactor evidence="4">
        <name>Mg(2+)</name>
        <dbReference type="ChEBI" id="CHEBI:18420"/>
    </cofactor>
</comment>
<dbReference type="PANTHER" id="PTHR10907">
    <property type="entry name" value="REGUCALCIN"/>
    <property type="match status" value="1"/>
</dbReference>
<evidence type="ECO:0000256" key="4">
    <source>
        <dbReference type="ARBA" id="ARBA00001946"/>
    </source>
</evidence>
<evidence type="ECO:0000256" key="7">
    <source>
        <dbReference type="ARBA" id="ARBA00013227"/>
    </source>
</evidence>
<name>A0A226EZR8_FOLCA</name>
<feature type="binding site" evidence="15">
    <location>
        <position position="18"/>
    </location>
    <ligand>
        <name>a divalent metal cation</name>
        <dbReference type="ChEBI" id="CHEBI:60240"/>
    </ligand>
</feature>
<evidence type="ECO:0000313" key="17">
    <source>
        <dbReference type="EMBL" id="OXA62630.1"/>
    </source>
</evidence>
<feature type="binding site" evidence="15">
    <location>
        <position position="216"/>
    </location>
    <ligand>
        <name>a divalent metal cation</name>
        <dbReference type="ChEBI" id="CHEBI:60240"/>
    </ligand>
</feature>
<comment type="cofactor">
    <cofactor evidence="3">
        <name>Mn(2+)</name>
        <dbReference type="ChEBI" id="CHEBI:29035"/>
    </cofactor>
</comment>
<reference evidence="17 18" key="1">
    <citation type="submission" date="2015-12" db="EMBL/GenBank/DDBJ databases">
        <title>The genome of Folsomia candida.</title>
        <authorList>
            <person name="Faddeeva A."/>
            <person name="Derks M.F."/>
            <person name="Anvar Y."/>
            <person name="Smit S."/>
            <person name="Van Straalen N."/>
            <person name="Roelofs D."/>
        </authorList>
    </citation>
    <scope>NUCLEOTIDE SEQUENCE [LARGE SCALE GENOMIC DNA]</scope>
    <source>
        <strain evidence="17 18">VU population</strain>
        <tissue evidence="17">Whole body</tissue>
    </source>
</reference>
<dbReference type="GO" id="GO:0005737">
    <property type="term" value="C:cytoplasm"/>
    <property type="evidence" value="ECO:0007669"/>
    <property type="project" value="UniProtKB-SubCell"/>
</dbReference>